<name>A0A212U1E4_9BURK</name>
<keyword evidence="1" id="KW-0732">Signal</keyword>
<reference evidence="2 3" key="1">
    <citation type="submission" date="2017-06" db="EMBL/GenBank/DDBJ databases">
        <authorList>
            <person name="Kim H.J."/>
            <person name="Triplett B.A."/>
        </authorList>
    </citation>
    <scope>NUCLEOTIDE SEQUENCE [LARGE SCALE GENOMIC DNA]</scope>
    <source>
        <strain evidence="2 3">MWH-VicM1</strain>
    </source>
</reference>
<dbReference type="Pfam" id="PF06804">
    <property type="entry name" value="Lipoprotein_18"/>
    <property type="match status" value="1"/>
</dbReference>
<dbReference type="Proteomes" id="UP000197215">
    <property type="component" value="Unassembled WGS sequence"/>
</dbReference>
<dbReference type="RefSeq" id="WP_088813404.1">
    <property type="nucleotide sequence ID" value="NZ_FYEX01000002.1"/>
</dbReference>
<evidence type="ECO:0000313" key="3">
    <source>
        <dbReference type="Proteomes" id="UP000197215"/>
    </source>
</evidence>
<protein>
    <submittedName>
        <fullName evidence="2">Outer membrane protein assembly factor BamC</fullName>
    </submittedName>
</protein>
<feature type="chain" id="PRO_5013166066" evidence="1">
    <location>
        <begin position="23"/>
        <end position="375"/>
    </location>
</feature>
<sequence>MRRASTKSSLALMAVLATGLLASGCTSTFSGDTIDYKSAGEKKGPNLAFPPDMTTTGGDKRYVVPDGGATLSGYSTAVKAKPTGKDAVLPAVSGMRIEREGNRRWLVVTKPAKDLYPSVREFWQESGFILLSDSPETGIMETDWAENRAKIPQDIIRRTIGKVFDGLYSTGERDKFRTRLEVNAKGETEVYITHRGAVEELKGADKTQTIWTNRANDPELEAEFLARLMQRLGYTEEAARASVGKKTATTAAASYLKKDNSPRLEFAGSFDKAWREVGVGLDRSNFTVEDRDRSKGIYYVRFVNSKDLSPENRSFFSKMFSGKSDDEMKKAKRYRVVIKDTSGNITVVVQDEKGTPEVGDTAVQILTLLDQQVGK</sequence>
<evidence type="ECO:0000256" key="1">
    <source>
        <dbReference type="SAM" id="SignalP"/>
    </source>
</evidence>
<dbReference type="InterPro" id="IPR042268">
    <property type="entry name" value="BamC_C"/>
</dbReference>
<dbReference type="EMBL" id="FYEX01000002">
    <property type="protein sequence ID" value="SNC72048.1"/>
    <property type="molecule type" value="Genomic_DNA"/>
</dbReference>
<proteinExistence type="predicted"/>
<gene>
    <name evidence="2" type="ORF">SAMN06295916_1467</name>
</gene>
<dbReference type="Gene3D" id="3.30.310.170">
    <property type="entry name" value="Outer membrane protein assembly factor BamC"/>
    <property type="match status" value="1"/>
</dbReference>
<evidence type="ECO:0000313" key="2">
    <source>
        <dbReference type="EMBL" id="SNC72048.1"/>
    </source>
</evidence>
<accession>A0A212U1E4</accession>
<dbReference type="InterPro" id="IPR010653">
    <property type="entry name" value="NlpB/DapX"/>
</dbReference>
<dbReference type="OrthoDB" id="5291099at2"/>
<organism evidence="2 3">
    <name type="scientific">Polynucleobacter victoriensis</name>
    <dbReference type="NCBI Taxonomy" id="2049319"/>
    <lineage>
        <taxon>Bacteria</taxon>
        <taxon>Pseudomonadati</taxon>
        <taxon>Pseudomonadota</taxon>
        <taxon>Betaproteobacteria</taxon>
        <taxon>Burkholderiales</taxon>
        <taxon>Burkholderiaceae</taxon>
        <taxon>Polynucleobacter</taxon>
    </lineage>
</organism>
<feature type="signal peptide" evidence="1">
    <location>
        <begin position="1"/>
        <end position="22"/>
    </location>
</feature>
<keyword evidence="3" id="KW-1185">Reference proteome</keyword>
<dbReference type="PROSITE" id="PS51257">
    <property type="entry name" value="PROKAR_LIPOPROTEIN"/>
    <property type="match status" value="1"/>
</dbReference>
<dbReference type="AlphaFoldDB" id="A0A212U1E4"/>